<proteinExistence type="predicted"/>
<evidence type="ECO:0000313" key="1">
    <source>
        <dbReference type="EMBL" id="STZ75025.1"/>
    </source>
</evidence>
<protein>
    <submittedName>
        <fullName evidence="1">Uncharacterized protein</fullName>
    </submittedName>
</protein>
<reference evidence="1 2" key="1">
    <citation type="submission" date="2018-06" db="EMBL/GenBank/DDBJ databases">
        <authorList>
            <consortium name="Pathogen Informatics"/>
            <person name="Doyle S."/>
        </authorList>
    </citation>
    <scope>NUCLEOTIDE SEQUENCE [LARGE SCALE GENOMIC DNA]</scope>
    <source>
        <strain evidence="1 2">NCTC10313</strain>
    </source>
</reference>
<dbReference type="Proteomes" id="UP000254487">
    <property type="component" value="Unassembled WGS sequence"/>
</dbReference>
<organism evidence="1 2">
    <name type="scientific">Klebsiella pneumoniae subsp. ozaenae</name>
    <dbReference type="NCBI Taxonomy" id="574"/>
    <lineage>
        <taxon>Bacteria</taxon>
        <taxon>Pseudomonadati</taxon>
        <taxon>Pseudomonadota</taxon>
        <taxon>Gammaproteobacteria</taxon>
        <taxon>Enterobacterales</taxon>
        <taxon>Enterobacteriaceae</taxon>
        <taxon>Klebsiella/Raoultella group</taxon>
        <taxon>Klebsiella</taxon>
        <taxon>Klebsiella pneumoniae complex</taxon>
    </lineage>
</organism>
<dbReference type="AlphaFoldDB" id="A0A378UCH4"/>
<accession>A0A378UCH4</accession>
<name>A0A378UCH4_KLEPO</name>
<dbReference type="EMBL" id="UGLW01000004">
    <property type="protein sequence ID" value="STZ75025.1"/>
    <property type="molecule type" value="Genomic_DNA"/>
</dbReference>
<sequence>MFMSPGDGDENYPACDKVKLHIYRLYGLRNAIIHNADTSPYIQFLTANLEHYLRGTINAMFYTASMLPVVRSPEAAFQRYIHMYDILVKQLEPTHTIAAAEHKQVDSLVGQGKITPSDTMLKHWLKLHK</sequence>
<evidence type="ECO:0000313" key="2">
    <source>
        <dbReference type="Proteomes" id="UP000254487"/>
    </source>
</evidence>
<gene>
    <name evidence="1" type="ORF">NCTC10313_07211</name>
</gene>